<keyword evidence="3" id="KW-1185">Reference proteome</keyword>
<evidence type="ECO:0000256" key="1">
    <source>
        <dbReference type="SAM" id="SignalP"/>
    </source>
</evidence>
<dbReference type="KEGG" id="mff:MFFC18_19700"/>
<evidence type="ECO:0000313" key="2">
    <source>
        <dbReference type="EMBL" id="QEG22109.1"/>
    </source>
</evidence>
<feature type="chain" id="PRO_5023073760" evidence="1">
    <location>
        <begin position="26"/>
        <end position="459"/>
    </location>
</feature>
<accession>A0A5B9P9I4</accession>
<proteinExistence type="predicted"/>
<sequence precursor="true">MKFVETCWLSCLAFLLLSSNTLAFAQIFDSLQPSQNASTWNLSDTQAVPSSQEISSQTFLIDDGSSDPANPISSDDDSKKFPTASVTGFFHLDAGWFSQDDLNRATLGDINDGLGFRRARLAAKGFVAEDIQYILEFDFAQSQARFVDVWMQINNTKLGNLRIGRFRQPFGMSELTSVRELPFLERPVTFTQTPFRQTGVMLFDTRPDESGTWAIAGYRFLSDNFGNVFADTGGYGMATRLTRIAFESGENRLVHFGVDYSYNDPGRGNIQLVSTNEIFLAQNPNLGPAGLSVLPIEGVTPFVNTGVLSVDEAQFLNFESAIALGRMAIQGEARWVQALLTSGERALFPGAYAQVRYMLTGEQIPYVKKNGVFGRIDPHSPWTTNGGSGALELVGRVSHIDLNDASIEGRRLTDFTAGLNWYLNANTKFQFNYIHSRLTDLSLGDSEANTFGVRAQLDF</sequence>
<dbReference type="InterPro" id="IPR010870">
    <property type="entry name" value="Porin_O/P"/>
</dbReference>
<evidence type="ECO:0000313" key="3">
    <source>
        <dbReference type="Proteomes" id="UP000322214"/>
    </source>
</evidence>
<protein>
    <submittedName>
        <fullName evidence="2">Porin P</fullName>
    </submittedName>
</protein>
<dbReference type="SUPFAM" id="SSF56935">
    <property type="entry name" value="Porins"/>
    <property type="match status" value="1"/>
</dbReference>
<dbReference type="STRING" id="980251.GCA_001642875_03457"/>
<dbReference type="Pfam" id="PF07396">
    <property type="entry name" value="Porin_O_P"/>
    <property type="match status" value="1"/>
</dbReference>
<dbReference type="Proteomes" id="UP000322214">
    <property type="component" value="Chromosome"/>
</dbReference>
<dbReference type="InterPro" id="IPR023614">
    <property type="entry name" value="Porin_dom_sf"/>
</dbReference>
<organism evidence="2 3">
    <name type="scientific">Mariniblastus fucicola</name>
    <dbReference type="NCBI Taxonomy" id="980251"/>
    <lineage>
        <taxon>Bacteria</taxon>
        <taxon>Pseudomonadati</taxon>
        <taxon>Planctomycetota</taxon>
        <taxon>Planctomycetia</taxon>
        <taxon>Pirellulales</taxon>
        <taxon>Pirellulaceae</taxon>
        <taxon>Mariniblastus</taxon>
    </lineage>
</organism>
<name>A0A5B9P9I4_9BACT</name>
<feature type="signal peptide" evidence="1">
    <location>
        <begin position="1"/>
        <end position="25"/>
    </location>
</feature>
<keyword evidence="1" id="KW-0732">Signal</keyword>
<dbReference type="Gene3D" id="2.40.160.10">
    <property type="entry name" value="Porin"/>
    <property type="match status" value="1"/>
</dbReference>
<dbReference type="OrthoDB" id="9807854at2"/>
<dbReference type="RefSeq" id="WP_075082216.1">
    <property type="nucleotide sequence ID" value="NZ_CP042912.1"/>
</dbReference>
<dbReference type="EMBL" id="CP042912">
    <property type="protein sequence ID" value="QEG22109.1"/>
    <property type="molecule type" value="Genomic_DNA"/>
</dbReference>
<dbReference type="AlphaFoldDB" id="A0A5B9P9I4"/>
<reference evidence="2 3" key="1">
    <citation type="submission" date="2019-08" db="EMBL/GenBank/DDBJ databases">
        <title>Deep-cultivation of Planctomycetes and their phenomic and genomic characterization uncovers novel biology.</title>
        <authorList>
            <person name="Wiegand S."/>
            <person name="Jogler M."/>
            <person name="Boedeker C."/>
            <person name="Pinto D."/>
            <person name="Vollmers J."/>
            <person name="Rivas-Marin E."/>
            <person name="Kohn T."/>
            <person name="Peeters S.H."/>
            <person name="Heuer A."/>
            <person name="Rast P."/>
            <person name="Oberbeckmann S."/>
            <person name="Bunk B."/>
            <person name="Jeske O."/>
            <person name="Meyerdierks A."/>
            <person name="Storesund J.E."/>
            <person name="Kallscheuer N."/>
            <person name="Luecker S."/>
            <person name="Lage O.M."/>
            <person name="Pohl T."/>
            <person name="Merkel B.J."/>
            <person name="Hornburger P."/>
            <person name="Mueller R.-W."/>
            <person name="Bruemmer F."/>
            <person name="Labrenz M."/>
            <person name="Spormann A.M."/>
            <person name="Op den Camp H."/>
            <person name="Overmann J."/>
            <person name="Amann R."/>
            <person name="Jetten M.S.M."/>
            <person name="Mascher T."/>
            <person name="Medema M.H."/>
            <person name="Devos D.P."/>
            <person name="Kaster A.-K."/>
            <person name="Ovreas L."/>
            <person name="Rohde M."/>
            <person name="Galperin M.Y."/>
            <person name="Jogler C."/>
        </authorList>
    </citation>
    <scope>NUCLEOTIDE SEQUENCE [LARGE SCALE GENOMIC DNA]</scope>
    <source>
        <strain evidence="2 3">FC18</strain>
    </source>
</reference>
<gene>
    <name evidence="2" type="primary">oprP_1</name>
    <name evidence="2" type="ORF">MFFC18_19700</name>
</gene>